<reference evidence="2" key="1">
    <citation type="journal article" date="2020" name="Nat. Commun.">
        <title>Genome sequence of the cluster root forming white lupin.</title>
        <authorList>
            <person name="Hufnagel B."/>
            <person name="Marques A."/>
            <person name="Soriano A."/>
            <person name="Marques L."/>
            <person name="Divol F."/>
            <person name="Doumas P."/>
            <person name="Sallet E."/>
            <person name="Mancinotti D."/>
            <person name="Carrere S."/>
            <person name="Marande W."/>
            <person name="Arribat S."/>
            <person name="Keller J."/>
            <person name="Huneau C."/>
            <person name="Blein T."/>
            <person name="Aime D."/>
            <person name="Laguerre M."/>
            <person name="Taylor J."/>
            <person name="Schubert V."/>
            <person name="Nelson M."/>
            <person name="Geu-Flores F."/>
            <person name="Crespi M."/>
            <person name="Gallardo-Guerrero K."/>
            <person name="Delaux P.-M."/>
            <person name="Salse J."/>
            <person name="Berges H."/>
            <person name="Guyot R."/>
            <person name="Gouzy J."/>
            <person name="Peret B."/>
        </authorList>
    </citation>
    <scope>NUCLEOTIDE SEQUENCE [LARGE SCALE GENOMIC DNA]</scope>
    <source>
        <strain evidence="2">cv. Amiga</strain>
    </source>
</reference>
<evidence type="ECO:0000313" key="1">
    <source>
        <dbReference type="EMBL" id="KAE9612488.1"/>
    </source>
</evidence>
<dbReference type="EMBL" id="WOCE01000006">
    <property type="protein sequence ID" value="KAE9612488.1"/>
    <property type="molecule type" value="Genomic_DNA"/>
</dbReference>
<gene>
    <name evidence="1" type="ORF">Lalb_Chr06g0173641</name>
</gene>
<evidence type="ECO:0000313" key="2">
    <source>
        <dbReference type="Proteomes" id="UP000447434"/>
    </source>
</evidence>
<comment type="caution">
    <text evidence="1">The sequence shown here is derived from an EMBL/GenBank/DDBJ whole genome shotgun (WGS) entry which is preliminary data.</text>
</comment>
<dbReference type="Proteomes" id="UP000447434">
    <property type="component" value="Chromosome 6"/>
</dbReference>
<name>A0A6A4QEK6_LUPAL</name>
<protein>
    <submittedName>
        <fullName evidence="1">Uncharacterized protein</fullName>
    </submittedName>
</protein>
<organism evidence="1 2">
    <name type="scientific">Lupinus albus</name>
    <name type="common">White lupine</name>
    <name type="synonym">Lupinus termis</name>
    <dbReference type="NCBI Taxonomy" id="3870"/>
    <lineage>
        <taxon>Eukaryota</taxon>
        <taxon>Viridiplantae</taxon>
        <taxon>Streptophyta</taxon>
        <taxon>Embryophyta</taxon>
        <taxon>Tracheophyta</taxon>
        <taxon>Spermatophyta</taxon>
        <taxon>Magnoliopsida</taxon>
        <taxon>eudicotyledons</taxon>
        <taxon>Gunneridae</taxon>
        <taxon>Pentapetalae</taxon>
        <taxon>rosids</taxon>
        <taxon>fabids</taxon>
        <taxon>Fabales</taxon>
        <taxon>Fabaceae</taxon>
        <taxon>Papilionoideae</taxon>
        <taxon>50 kb inversion clade</taxon>
        <taxon>genistoids sensu lato</taxon>
        <taxon>core genistoids</taxon>
        <taxon>Genisteae</taxon>
        <taxon>Lupinus</taxon>
    </lineage>
</organism>
<sequence>MEDMVEFMVAMLQFLIIHLSDEYELSTWLKSLLGAKCTCNHLELDIFISL</sequence>
<keyword evidence="2" id="KW-1185">Reference proteome</keyword>
<dbReference type="AlphaFoldDB" id="A0A6A4QEK6"/>
<proteinExistence type="predicted"/>
<accession>A0A6A4QEK6</accession>